<feature type="domain" description="Methyltransferase" evidence="2">
    <location>
        <begin position="33"/>
        <end position="140"/>
    </location>
</feature>
<dbReference type="InterPro" id="IPR029063">
    <property type="entry name" value="SAM-dependent_MTases_sf"/>
</dbReference>
<keyword evidence="4" id="KW-1185">Reference proteome</keyword>
<keyword evidence="3" id="KW-0489">Methyltransferase</keyword>
<gene>
    <name evidence="3" type="ORF">ACFSR5_08300</name>
</gene>
<dbReference type="SUPFAM" id="SSF53335">
    <property type="entry name" value="S-adenosyl-L-methionine-dependent methyltransferases"/>
    <property type="match status" value="1"/>
</dbReference>
<reference evidence="4" key="1">
    <citation type="journal article" date="2019" name="Int. J. Syst. Evol. Microbiol.">
        <title>The Global Catalogue of Microorganisms (GCM) 10K type strain sequencing project: providing services to taxonomists for standard genome sequencing and annotation.</title>
        <authorList>
            <consortium name="The Broad Institute Genomics Platform"/>
            <consortium name="The Broad Institute Genome Sequencing Center for Infectious Disease"/>
            <person name="Wu L."/>
            <person name="Ma J."/>
        </authorList>
    </citation>
    <scope>NUCLEOTIDE SEQUENCE [LARGE SCALE GENOMIC DNA]</scope>
    <source>
        <strain evidence="4">KCTC 42662</strain>
    </source>
</reference>
<dbReference type="Proteomes" id="UP001597545">
    <property type="component" value="Unassembled WGS sequence"/>
</dbReference>
<dbReference type="Pfam" id="PF13847">
    <property type="entry name" value="Methyltransf_31"/>
    <property type="match status" value="1"/>
</dbReference>
<dbReference type="CDD" id="cd02440">
    <property type="entry name" value="AdoMet_MTases"/>
    <property type="match status" value="1"/>
</dbReference>
<evidence type="ECO:0000313" key="3">
    <source>
        <dbReference type="EMBL" id="MFD2547642.1"/>
    </source>
</evidence>
<dbReference type="PANTHER" id="PTHR43861:SF3">
    <property type="entry name" value="PUTATIVE (AFU_ORTHOLOGUE AFUA_2G14390)-RELATED"/>
    <property type="match status" value="1"/>
</dbReference>
<sequence>MDTKHYGASYLIDTGDFLKQLKTQSYAAFSGIKNGTVADLGCGTGMDAANLARILGNNVHVVGVDHDAKLIEHAKSTSEELENLAFIQGEVGELEFEAASLAGVRMERVVQHLRNPDQMFTEVRRVLQDGAPIVIVETIWNSLTFYSSQIETEAKICHYLTTEKVNNGWAGNRLTADLLAHGFQDIRLYSAHMTVRSKDEANRYMFLNSILVEMVEKQKLSAKEMDDFQEALTMTDEAGCFLASMNLVLAEAKK</sequence>
<dbReference type="Gene3D" id="3.40.50.150">
    <property type="entry name" value="Vaccinia Virus protein VP39"/>
    <property type="match status" value="1"/>
</dbReference>
<proteinExistence type="predicted"/>
<dbReference type="EMBL" id="JBHULR010000003">
    <property type="protein sequence ID" value="MFD2547642.1"/>
    <property type="molecule type" value="Genomic_DNA"/>
</dbReference>
<keyword evidence="1" id="KW-0808">Transferase</keyword>
<comment type="caution">
    <text evidence="3">The sequence shown here is derived from an EMBL/GenBank/DDBJ whole genome shotgun (WGS) entry which is preliminary data.</text>
</comment>
<evidence type="ECO:0000259" key="2">
    <source>
        <dbReference type="Pfam" id="PF13847"/>
    </source>
</evidence>
<organism evidence="3 4">
    <name type="scientific">Sphingobacterium suaedae</name>
    <dbReference type="NCBI Taxonomy" id="1686402"/>
    <lineage>
        <taxon>Bacteria</taxon>
        <taxon>Pseudomonadati</taxon>
        <taxon>Bacteroidota</taxon>
        <taxon>Sphingobacteriia</taxon>
        <taxon>Sphingobacteriales</taxon>
        <taxon>Sphingobacteriaceae</taxon>
        <taxon>Sphingobacterium</taxon>
    </lineage>
</organism>
<dbReference type="InterPro" id="IPR025714">
    <property type="entry name" value="Methyltranfer_dom"/>
</dbReference>
<dbReference type="GO" id="GO:0032259">
    <property type="term" value="P:methylation"/>
    <property type="evidence" value="ECO:0007669"/>
    <property type="project" value="UniProtKB-KW"/>
</dbReference>
<accession>A0ABW5KFW5</accession>
<dbReference type="PANTHER" id="PTHR43861">
    <property type="entry name" value="TRANS-ACONITATE 2-METHYLTRANSFERASE-RELATED"/>
    <property type="match status" value="1"/>
</dbReference>
<evidence type="ECO:0000256" key="1">
    <source>
        <dbReference type="ARBA" id="ARBA00022679"/>
    </source>
</evidence>
<protein>
    <submittedName>
        <fullName evidence="3">Methyltransferase domain-containing protein</fullName>
    </submittedName>
</protein>
<evidence type="ECO:0000313" key="4">
    <source>
        <dbReference type="Proteomes" id="UP001597545"/>
    </source>
</evidence>
<dbReference type="RefSeq" id="WP_380902595.1">
    <property type="nucleotide sequence ID" value="NZ_JBHUEG010000007.1"/>
</dbReference>
<name>A0ABW5KFW5_9SPHI</name>
<dbReference type="GO" id="GO:0008168">
    <property type="term" value="F:methyltransferase activity"/>
    <property type="evidence" value="ECO:0007669"/>
    <property type="project" value="UniProtKB-KW"/>
</dbReference>